<dbReference type="PANTHER" id="PTHR26454">
    <property type="entry name" value="OLFACTORY RECEPTOR"/>
    <property type="match status" value="1"/>
</dbReference>
<dbReference type="InterPro" id="IPR000276">
    <property type="entry name" value="GPCR_Rhodpsn"/>
</dbReference>
<dbReference type="PROSITE" id="PS50262">
    <property type="entry name" value="G_PROTEIN_RECEP_F1_2"/>
    <property type="match status" value="1"/>
</dbReference>
<keyword evidence="6 10" id="KW-0297">G-protein coupled receptor</keyword>
<dbReference type="GO" id="GO:0004930">
    <property type="term" value="F:G protein-coupled receptor activity"/>
    <property type="evidence" value="ECO:0007669"/>
    <property type="project" value="UniProtKB-KW"/>
</dbReference>
<organism evidence="13 14">
    <name type="scientific">Gopherus agassizii</name>
    <name type="common">Agassiz's desert tortoise</name>
    <dbReference type="NCBI Taxonomy" id="38772"/>
    <lineage>
        <taxon>Eukaryota</taxon>
        <taxon>Metazoa</taxon>
        <taxon>Chordata</taxon>
        <taxon>Craniata</taxon>
        <taxon>Vertebrata</taxon>
        <taxon>Euteleostomi</taxon>
        <taxon>Archelosauria</taxon>
        <taxon>Testudinata</taxon>
        <taxon>Testudines</taxon>
        <taxon>Cryptodira</taxon>
        <taxon>Durocryptodira</taxon>
        <taxon>Testudinoidea</taxon>
        <taxon>Testudinidae</taxon>
        <taxon>Gopherus</taxon>
    </lineage>
</organism>
<evidence type="ECO:0000256" key="9">
    <source>
        <dbReference type="ARBA" id="ARBA00023224"/>
    </source>
</evidence>
<evidence type="ECO:0000256" key="1">
    <source>
        <dbReference type="ARBA" id="ARBA00004651"/>
    </source>
</evidence>
<dbReference type="Gene3D" id="1.20.1070.10">
    <property type="entry name" value="Rhodopsin 7-helix transmembrane proteins"/>
    <property type="match status" value="1"/>
</dbReference>
<evidence type="ECO:0000256" key="4">
    <source>
        <dbReference type="ARBA" id="ARBA00022725"/>
    </source>
</evidence>
<keyword evidence="3 10" id="KW-0812">Transmembrane</keyword>
<evidence type="ECO:0000256" key="8">
    <source>
        <dbReference type="ARBA" id="ARBA00023170"/>
    </source>
</evidence>
<reference evidence="14" key="1">
    <citation type="journal article" date="2017" name="PLoS ONE">
        <title>The Agassiz's desert tortoise genome provides a resource for the conservation of a threatened species.</title>
        <authorList>
            <person name="Tollis M."/>
            <person name="DeNardo D.F."/>
            <person name="Cornelius J.A."/>
            <person name="Dolby G.A."/>
            <person name="Edwards T."/>
            <person name="Henen B.T."/>
            <person name="Karl A.E."/>
            <person name="Murphy R.W."/>
            <person name="Kusumi K."/>
        </authorList>
    </citation>
    <scope>NUCLEOTIDE SEQUENCE [LARGE SCALE GENOMIC DNA]</scope>
</reference>
<dbReference type="InterPro" id="IPR000725">
    <property type="entry name" value="Olfact_rcpt"/>
</dbReference>
<keyword evidence="2 11" id="KW-1003">Cell membrane</keyword>
<dbReference type="Pfam" id="PF13853">
    <property type="entry name" value="7tm_4"/>
    <property type="match status" value="1"/>
</dbReference>
<evidence type="ECO:0000256" key="11">
    <source>
        <dbReference type="RuleBase" id="RU363047"/>
    </source>
</evidence>
<dbReference type="PRINTS" id="PR00237">
    <property type="entry name" value="GPCRRHODOPSN"/>
</dbReference>
<dbReference type="CDD" id="cd15912">
    <property type="entry name" value="7tmA_OR6C-like"/>
    <property type="match status" value="1"/>
</dbReference>
<evidence type="ECO:0000256" key="3">
    <source>
        <dbReference type="ARBA" id="ARBA00022692"/>
    </source>
</evidence>
<feature type="transmembrane region" description="Helical" evidence="11">
    <location>
        <begin position="100"/>
        <end position="118"/>
    </location>
</feature>
<evidence type="ECO:0000256" key="2">
    <source>
        <dbReference type="ARBA" id="ARBA00022475"/>
    </source>
</evidence>
<feature type="transmembrane region" description="Helical" evidence="11">
    <location>
        <begin position="59"/>
        <end position="80"/>
    </location>
</feature>
<evidence type="ECO:0000313" key="13">
    <source>
        <dbReference type="Ensembl" id="ENSGAGP00000005357.1"/>
    </source>
</evidence>
<feature type="domain" description="G-protein coupled receptors family 1 profile" evidence="12">
    <location>
        <begin position="39"/>
        <end position="288"/>
    </location>
</feature>
<keyword evidence="7 11" id="KW-0472">Membrane</keyword>
<dbReference type="InterPro" id="IPR047132">
    <property type="entry name" value="Olfact_rcpt_6C-like"/>
</dbReference>
<evidence type="ECO:0000256" key="10">
    <source>
        <dbReference type="RuleBase" id="RU000688"/>
    </source>
</evidence>
<dbReference type="GO" id="GO:0004984">
    <property type="term" value="F:olfactory receptor activity"/>
    <property type="evidence" value="ECO:0007669"/>
    <property type="project" value="InterPro"/>
</dbReference>
<keyword evidence="14" id="KW-1185">Reference proteome</keyword>
<comment type="similarity">
    <text evidence="10">Belongs to the G-protein coupled receptor 1 family.</text>
</comment>
<dbReference type="InterPro" id="IPR017452">
    <property type="entry name" value="GPCR_Rhodpsn_7TM"/>
</dbReference>
<comment type="subcellular location">
    <subcellularLocation>
        <location evidence="1 11">Cell membrane</location>
        <topology evidence="1 11">Multi-pass membrane protein</topology>
    </subcellularLocation>
</comment>
<accession>A0A452GTI7</accession>
<reference evidence="13" key="3">
    <citation type="submission" date="2025-09" db="UniProtKB">
        <authorList>
            <consortium name="Ensembl"/>
        </authorList>
    </citation>
    <scope>IDENTIFICATION</scope>
</reference>
<dbReference type="GO" id="GO:0005886">
    <property type="term" value="C:plasma membrane"/>
    <property type="evidence" value="ECO:0007669"/>
    <property type="project" value="UniProtKB-SubCell"/>
</dbReference>
<keyword evidence="8 10" id="KW-0675">Receptor</keyword>
<keyword evidence="11" id="KW-0716">Sensory transduction</keyword>
<keyword evidence="5 11" id="KW-1133">Transmembrane helix</keyword>
<dbReference type="Ensembl" id="ENSGAGT00000006237.1">
    <property type="protein sequence ID" value="ENSGAGP00000005357.1"/>
    <property type="gene ID" value="ENSGAGG00000004339.1"/>
</dbReference>
<dbReference type="AlphaFoldDB" id="A0A452GTI7"/>
<proteinExistence type="inferred from homology"/>
<keyword evidence="4 11" id="KW-0552">Olfaction</keyword>
<feature type="transmembrane region" description="Helical" evidence="11">
    <location>
        <begin position="235"/>
        <end position="258"/>
    </location>
</feature>
<keyword evidence="9 10" id="KW-0807">Transducer</keyword>
<dbReference type="PROSITE" id="PS00237">
    <property type="entry name" value="G_PROTEIN_RECEP_F1_1"/>
    <property type="match status" value="1"/>
</dbReference>
<evidence type="ECO:0000256" key="5">
    <source>
        <dbReference type="ARBA" id="ARBA00022989"/>
    </source>
</evidence>
<feature type="transmembrane region" description="Helical" evidence="11">
    <location>
        <begin position="23"/>
        <end position="47"/>
    </location>
</feature>
<evidence type="ECO:0000259" key="12">
    <source>
        <dbReference type="PROSITE" id="PS50262"/>
    </source>
</evidence>
<evidence type="ECO:0000256" key="7">
    <source>
        <dbReference type="ARBA" id="ARBA00023136"/>
    </source>
</evidence>
<dbReference type="PRINTS" id="PR00245">
    <property type="entry name" value="OLFACTORYR"/>
</dbReference>
<evidence type="ECO:0000256" key="6">
    <source>
        <dbReference type="ARBA" id="ARBA00023040"/>
    </source>
</evidence>
<dbReference type="Proteomes" id="UP000291020">
    <property type="component" value="Unassembled WGS sequence"/>
</dbReference>
<evidence type="ECO:0000313" key="14">
    <source>
        <dbReference type="Proteomes" id="UP000291020"/>
    </source>
</evidence>
<sequence>MENQTAVTEFILLGFTDVRRLQILLFVLLLITYVLTIAGNIIIISITLVSQRLQTPMYFFLRSFSLLEISFTSAFIPKVLFNVASGCQSISVAGCFAQCLFYLTVGIAEFCLLAAMSFDRFVAICNPLHYTSIMTSHFCDWLVLASWLIGFGYVIVPLVLLFQLPFCGPNIINHFFCDSAALLELACTDTRLLGLLSFLLSTGSILGTLAITVFSYFKIISVVRHIPSVAGRQKAFATCASHITMVSMVYGSCIFLYVKPMGSNRLDLSKNVAVLNSIVSPLLNPFIYSLRNKQVKEALREALRWITVFSKNSRF</sequence>
<feature type="transmembrane region" description="Helical" evidence="11">
    <location>
        <begin position="192"/>
        <end position="214"/>
    </location>
</feature>
<dbReference type="PANTHER" id="PTHR26454:SF18">
    <property type="entry name" value="OLFACTORY RECEPTOR 6C76"/>
    <property type="match status" value="1"/>
</dbReference>
<dbReference type="FunFam" id="1.20.1070.10:FF:000013">
    <property type="entry name" value="Olfactory receptor"/>
    <property type="match status" value="1"/>
</dbReference>
<name>A0A452GTI7_9SAUR</name>
<reference evidence="13" key="2">
    <citation type="submission" date="2025-08" db="UniProtKB">
        <authorList>
            <consortium name="Ensembl"/>
        </authorList>
    </citation>
    <scope>IDENTIFICATION</scope>
</reference>
<protein>
    <recommendedName>
        <fullName evidence="11">Olfactory receptor</fullName>
    </recommendedName>
</protein>
<feature type="transmembrane region" description="Helical" evidence="11">
    <location>
        <begin position="138"/>
        <end position="162"/>
    </location>
</feature>
<feature type="transmembrane region" description="Helical" evidence="11">
    <location>
        <begin position="270"/>
        <end position="290"/>
    </location>
</feature>
<dbReference type="SUPFAM" id="SSF81321">
    <property type="entry name" value="Family A G protein-coupled receptor-like"/>
    <property type="match status" value="1"/>
</dbReference>